<keyword evidence="2" id="KW-1133">Transmembrane helix</keyword>
<name>A0A8S9WTB6_APOLU</name>
<comment type="caution">
    <text evidence="3">The sequence shown here is derived from an EMBL/GenBank/DDBJ whole genome shotgun (WGS) entry which is preliminary data.</text>
</comment>
<feature type="transmembrane region" description="Helical" evidence="2">
    <location>
        <begin position="51"/>
        <end position="76"/>
    </location>
</feature>
<evidence type="ECO:0000256" key="2">
    <source>
        <dbReference type="SAM" id="Phobius"/>
    </source>
</evidence>
<evidence type="ECO:0000313" key="4">
    <source>
        <dbReference type="Proteomes" id="UP000466442"/>
    </source>
</evidence>
<keyword evidence="2" id="KW-0812">Transmembrane</keyword>
<proteinExistence type="predicted"/>
<dbReference type="AlphaFoldDB" id="A0A8S9WTB6"/>
<gene>
    <name evidence="3" type="ORF">GE061_006291</name>
</gene>
<reference evidence="3" key="1">
    <citation type="journal article" date="2021" name="Mol. Ecol. Resour.">
        <title>Apolygus lucorum genome provides insights into omnivorousness and mesophyll feeding.</title>
        <authorList>
            <person name="Liu Y."/>
            <person name="Liu H."/>
            <person name="Wang H."/>
            <person name="Huang T."/>
            <person name="Liu B."/>
            <person name="Yang B."/>
            <person name="Yin L."/>
            <person name="Li B."/>
            <person name="Zhang Y."/>
            <person name="Zhang S."/>
            <person name="Jiang F."/>
            <person name="Zhang X."/>
            <person name="Ren Y."/>
            <person name="Wang B."/>
            <person name="Wang S."/>
            <person name="Lu Y."/>
            <person name="Wu K."/>
            <person name="Fan W."/>
            <person name="Wang G."/>
        </authorList>
    </citation>
    <scope>NUCLEOTIDE SEQUENCE</scope>
    <source>
        <strain evidence="3">12Hb</strain>
    </source>
</reference>
<dbReference type="EMBL" id="WIXP02000014">
    <property type="protein sequence ID" value="KAF6199992.1"/>
    <property type="molecule type" value="Genomic_DNA"/>
</dbReference>
<evidence type="ECO:0000313" key="3">
    <source>
        <dbReference type="EMBL" id="KAF6199992.1"/>
    </source>
</evidence>
<protein>
    <submittedName>
        <fullName evidence="3">Uncharacterized protein</fullName>
    </submittedName>
</protein>
<sequence length="279" mass="30671">MEYSKQGVKDILSVGRRASSDPSVVNTFKGMLDLSTRTVEKFENTFEELSIFMAIGLVCCNIGAFVSVVIVGSIVLPSFHGRRSIDPSCSGLCDRGLDIIAHLFMGCSYEGIAINICTIPVLVWVLKEAVVFVKLDLQARNEKAVIKESPSTTDLHHPKRGMRQDSQRRVRFSTSGSSLLDSILPEVKFFKKLPDTPSRIQTNDDNDMREAVIQVMSEEWSHSGASRTVAPAVISYARSKHSSLDSPQEDEERGSADSASSVDPWSTTSSSASDRTKDF</sequence>
<keyword evidence="4" id="KW-1185">Reference proteome</keyword>
<feature type="region of interest" description="Disordered" evidence="1">
    <location>
        <begin position="148"/>
        <end position="169"/>
    </location>
</feature>
<keyword evidence="2" id="KW-0472">Membrane</keyword>
<organism evidence="3 4">
    <name type="scientific">Apolygus lucorum</name>
    <name type="common">Small green plant bug</name>
    <name type="synonym">Lygocoris lucorum</name>
    <dbReference type="NCBI Taxonomy" id="248454"/>
    <lineage>
        <taxon>Eukaryota</taxon>
        <taxon>Metazoa</taxon>
        <taxon>Ecdysozoa</taxon>
        <taxon>Arthropoda</taxon>
        <taxon>Hexapoda</taxon>
        <taxon>Insecta</taxon>
        <taxon>Pterygota</taxon>
        <taxon>Neoptera</taxon>
        <taxon>Paraneoptera</taxon>
        <taxon>Hemiptera</taxon>
        <taxon>Heteroptera</taxon>
        <taxon>Panheteroptera</taxon>
        <taxon>Cimicomorpha</taxon>
        <taxon>Miridae</taxon>
        <taxon>Mirini</taxon>
        <taxon>Apolygus</taxon>
    </lineage>
</organism>
<feature type="compositionally biased region" description="Low complexity" evidence="1">
    <location>
        <begin position="258"/>
        <end position="273"/>
    </location>
</feature>
<dbReference type="Proteomes" id="UP000466442">
    <property type="component" value="Unassembled WGS sequence"/>
</dbReference>
<evidence type="ECO:0000256" key="1">
    <source>
        <dbReference type="SAM" id="MobiDB-lite"/>
    </source>
</evidence>
<feature type="region of interest" description="Disordered" evidence="1">
    <location>
        <begin position="238"/>
        <end position="279"/>
    </location>
</feature>
<accession>A0A8S9WTB6</accession>